<dbReference type="EMBL" id="JACHWZ010000037">
    <property type="protein sequence ID" value="MBB3063577.1"/>
    <property type="molecule type" value="Genomic_DNA"/>
</dbReference>
<dbReference type="InterPro" id="IPR015424">
    <property type="entry name" value="PyrdxlP-dep_Trfase"/>
</dbReference>
<keyword evidence="4 6" id="KW-0663">Pyridoxal phosphate</keyword>
<proteinExistence type="inferred from homology"/>
<dbReference type="PRINTS" id="PR00800">
    <property type="entry name" value="YHDCRBOXLASE"/>
</dbReference>
<evidence type="ECO:0000256" key="4">
    <source>
        <dbReference type="ARBA" id="ARBA00022898"/>
    </source>
</evidence>
<evidence type="ECO:0000256" key="7">
    <source>
        <dbReference type="RuleBase" id="RU000382"/>
    </source>
</evidence>
<dbReference type="PROSITE" id="PS00392">
    <property type="entry name" value="DDC_GAD_HDC_YDC"/>
    <property type="match status" value="1"/>
</dbReference>
<accession>A0A7W4WGZ0</accession>
<dbReference type="Gene3D" id="1.20.1340.10">
    <property type="entry name" value="dopa decarboxylase, N-terminal domain"/>
    <property type="match status" value="1"/>
</dbReference>
<dbReference type="Gene3D" id="3.40.640.10">
    <property type="entry name" value="Type I PLP-dependent aspartate aminotransferase-like (Major domain)"/>
    <property type="match status" value="1"/>
</dbReference>
<dbReference type="Pfam" id="PF00282">
    <property type="entry name" value="Pyridoxal_deC"/>
    <property type="match status" value="1"/>
</dbReference>
<organism evidence="8 9">
    <name type="scientific">Microbulbifer rhizosphaerae</name>
    <dbReference type="NCBI Taxonomy" id="1562603"/>
    <lineage>
        <taxon>Bacteria</taxon>
        <taxon>Pseudomonadati</taxon>
        <taxon>Pseudomonadota</taxon>
        <taxon>Gammaproteobacteria</taxon>
        <taxon>Cellvibrionales</taxon>
        <taxon>Microbulbiferaceae</taxon>
        <taxon>Microbulbifer</taxon>
    </lineage>
</organism>
<evidence type="ECO:0000313" key="8">
    <source>
        <dbReference type="EMBL" id="MBB3063577.1"/>
    </source>
</evidence>
<evidence type="ECO:0000313" key="9">
    <source>
        <dbReference type="Proteomes" id="UP000535937"/>
    </source>
</evidence>
<dbReference type="AlphaFoldDB" id="A0A7W4WGZ0"/>
<dbReference type="GO" id="GO:0019752">
    <property type="term" value="P:carboxylic acid metabolic process"/>
    <property type="evidence" value="ECO:0007669"/>
    <property type="project" value="InterPro"/>
</dbReference>
<evidence type="ECO:0000256" key="1">
    <source>
        <dbReference type="ARBA" id="ARBA00001933"/>
    </source>
</evidence>
<comment type="cofactor">
    <cofactor evidence="1 6 7">
        <name>pyridoxal 5'-phosphate</name>
        <dbReference type="ChEBI" id="CHEBI:597326"/>
    </cofactor>
</comment>
<dbReference type="GO" id="GO:0030170">
    <property type="term" value="F:pyridoxal phosphate binding"/>
    <property type="evidence" value="ECO:0007669"/>
    <property type="project" value="InterPro"/>
</dbReference>
<sequence>MTTDRLSENESGYPPDTLGLEAEEMRRLGYRVVDMVVDRLARKTREAAILTGQADQLRQALGGHLPEQPLNAEESLALLAEVALPHQQRGDHPRYFARVPGPSSFAAVLGEWLGTGFNTIAASWAGGSGPATVELVVIDWLRQLMGLPEGTEGVLVSGGSMASLTAFAVARATVGTGVVYLSDQTHSSLPRALKELGFPPEYIRILESDDQLRMPVESLLAAIAGDRQAGNRPFMVIGTAGTTNAGTVDPLPELADICARENLWFHIDGAYGAPAALTAQGRVYLHGMERADSLVLDPHKWLFQPYDAGCLLIRKGALEQCFNMNPEYLKDVEAGAGEVDFRNRGLELTRRSRALKLWMSLRTYGVARFREAIETGIALAEYAERYLRQQPDKWEVVTPAQIGVVCFALKGKTGEDHKQRVQELADSGFACVSSTVLKGRTVLRLCIINPLTTEDDVRETIDRLGSC</sequence>
<dbReference type="GO" id="GO:0006520">
    <property type="term" value="P:amino acid metabolic process"/>
    <property type="evidence" value="ECO:0007669"/>
    <property type="project" value="InterPro"/>
</dbReference>
<dbReference type="Gene3D" id="3.90.1150.10">
    <property type="entry name" value="Aspartate Aminotransferase, domain 1"/>
    <property type="match status" value="1"/>
</dbReference>
<comment type="caution">
    <text evidence="8">The sequence shown here is derived from an EMBL/GenBank/DDBJ whole genome shotgun (WGS) entry which is preliminary data.</text>
</comment>
<dbReference type="PANTHER" id="PTHR11999:SF70">
    <property type="entry name" value="MIP05841P"/>
    <property type="match status" value="1"/>
</dbReference>
<dbReference type="InterPro" id="IPR002129">
    <property type="entry name" value="PyrdxlP-dep_de-COase"/>
</dbReference>
<dbReference type="SUPFAM" id="SSF53383">
    <property type="entry name" value="PLP-dependent transferases"/>
    <property type="match status" value="1"/>
</dbReference>
<reference evidence="8 9" key="1">
    <citation type="submission" date="2020-08" db="EMBL/GenBank/DDBJ databases">
        <title>Genomic Encyclopedia of Type Strains, Phase III (KMG-III): the genomes of soil and plant-associated and newly described type strains.</title>
        <authorList>
            <person name="Whitman W."/>
        </authorList>
    </citation>
    <scope>NUCLEOTIDE SEQUENCE [LARGE SCALE GENOMIC DNA]</scope>
    <source>
        <strain evidence="8 9">CECT 8799</strain>
    </source>
</reference>
<comment type="similarity">
    <text evidence="2 7">Belongs to the group II decarboxylase family.</text>
</comment>
<dbReference type="InterPro" id="IPR015422">
    <property type="entry name" value="PyrdxlP-dep_Trfase_small"/>
</dbReference>
<evidence type="ECO:0000256" key="2">
    <source>
        <dbReference type="ARBA" id="ARBA00009533"/>
    </source>
</evidence>
<dbReference type="InterPro" id="IPR021115">
    <property type="entry name" value="Pyridoxal-P_BS"/>
</dbReference>
<keyword evidence="9" id="KW-1185">Reference proteome</keyword>
<gene>
    <name evidence="8" type="ORF">FHS09_004437</name>
</gene>
<dbReference type="GO" id="GO:0016831">
    <property type="term" value="F:carboxy-lyase activity"/>
    <property type="evidence" value="ECO:0007669"/>
    <property type="project" value="UniProtKB-KW"/>
</dbReference>
<protein>
    <submittedName>
        <fullName evidence="8">Glutamate/tyrosine decarboxylase-like PLP-dependent enzyme</fullName>
    </submittedName>
</protein>
<dbReference type="Proteomes" id="UP000535937">
    <property type="component" value="Unassembled WGS sequence"/>
</dbReference>
<keyword evidence="5 7" id="KW-0456">Lyase</keyword>
<keyword evidence="3" id="KW-0210">Decarboxylase</keyword>
<evidence type="ECO:0000256" key="3">
    <source>
        <dbReference type="ARBA" id="ARBA00022793"/>
    </source>
</evidence>
<evidence type="ECO:0000256" key="5">
    <source>
        <dbReference type="ARBA" id="ARBA00023239"/>
    </source>
</evidence>
<name>A0A7W4WGZ0_9GAMM</name>
<dbReference type="RefSeq" id="WP_183463875.1">
    <property type="nucleotide sequence ID" value="NZ_JACHWZ010000037.1"/>
</dbReference>
<dbReference type="PANTHER" id="PTHR11999">
    <property type="entry name" value="GROUP II PYRIDOXAL-5-PHOSPHATE DECARBOXYLASE"/>
    <property type="match status" value="1"/>
</dbReference>
<feature type="modified residue" description="N6-(pyridoxal phosphate)lysine" evidence="6">
    <location>
        <position position="300"/>
    </location>
</feature>
<evidence type="ECO:0000256" key="6">
    <source>
        <dbReference type="PIRSR" id="PIRSR602129-50"/>
    </source>
</evidence>
<dbReference type="InterPro" id="IPR015421">
    <property type="entry name" value="PyrdxlP-dep_Trfase_major"/>
</dbReference>
<dbReference type="InterPro" id="IPR010977">
    <property type="entry name" value="Aromatic_deC"/>
</dbReference>